<name>A0A967B5P2_9PROT</name>
<accession>A0A967B5P2</accession>
<dbReference type="SMART" id="SM00978">
    <property type="entry name" value="Tim44"/>
    <property type="match status" value="1"/>
</dbReference>
<feature type="domain" description="Tim44-like" evidence="2">
    <location>
        <begin position="75"/>
        <end position="224"/>
    </location>
</feature>
<comment type="caution">
    <text evidence="3">The sequence shown here is derived from an EMBL/GenBank/DDBJ whole genome shotgun (WGS) entry which is preliminary data.</text>
</comment>
<proteinExistence type="predicted"/>
<evidence type="ECO:0000313" key="4">
    <source>
        <dbReference type="Proteomes" id="UP000597459"/>
    </source>
</evidence>
<feature type="transmembrane region" description="Helical" evidence="1">
    <location>
        <begin position="6"/>
        <end position="24"/>
    </location>
</feature>
<evidence type="ECO:0000256" key="1">
    <source>
        <dbReference type="SAM" id="Phobius"/>
    </source>
</evidence>
<dbReference type="NCBIfam" id="NF033779">
    <property type="entry name" value="Tim44_TimA_adap"/>
    <property type="match status" value="1"/>
</dbReference>
<dbReference type="InterPro" id="IPR032710">
    <property type="entry name" value="NTF2-like_dom_sf"/>
</dbReference>
<dbReference type="EMBL" id="WOTH01000019">
    <property type="protein sequence ID" value="NHO54267.1"/>
    <property type="molecule type" value="Genomic_DNA"/>
</dbReference>
<dbReference type="InterPro" id="IPR007379">
    <property type="entry name" value="Tim44-like_dom"/>
</dbReference>
<evidence type="ECO:0000259" key="2">
    <source>
        <dbReference type="SMART" id="SM00978"/>
    </source>
</evidence>
<dbReference type="Proteomes" id="UP000597459">
    <property type="component" value="Unassembled WGS sequence"/>
</dbReference>
<protein>
    <submittedName>
        <fullName evidence="3">Tim44/TimA family putative adaptor protein</fullName>
    </submittedName>
</protein>
<dbReference type="AlphaFoldDB" id="A0A967B5P2"/>
<keyword evidence="1" id="KW-0812">Transmembrane</keyword>
<dbReference type="SUPFAM" id="SSF54427">
    <property type="entry name" value="NTF2-like"/>
    <property type="match status" value="1"/>
</dbReference>
<keyword evidence="1" id="KW-0472">Membrane</keyword>
<keyword evidence="1" id="KW-1133">Transmembrane helix</keyword>
<gene>
    <name evidence="3" type="ORF">GOB87_09910</name>
</gene>
<dbReference type="Gene3D" id="3.10.450.240">
    <property type="match status" value="1"/>
</dbReference>
<sequence length="225" mass="23631">MDGSFGHFPVDIVVLALIAAFLALRLRSVLGKKAGFQPLPMPAPSARPAPGPVIDAQAEPSPSVRFDIPAPATRVGAVLASITQRDSTFSPQQFLVGVEGAFRQIVAAYASGNRAVLRERLTPAAADAFESAITARESAGETQRSEIRGIDSIAIEDVRLMDGAAGTVASIDTRIVSDQISLTLNAEGKPVTGTESVTEFSDLWTFERILGVAGSTWRLAAARSA</sequence>
<evidence type="ECO:0000313" key="3">
    <source>
        <dbReference type="EMBL" id="NHO54267.1"/>
    </source>
</evidence>
<organism evidence="3 4">
    <name type="scientific">Acetobacter estunensis</name>
    <dbReference type="NCBI Taxonomy" id="104097"/>
    <lineage>
        <taxon>Bacteria</taxon>
        <taxon>Pseudomonadati</taxon>
        <taxon>Pseudomonadota</taxon>
        <taxon>Alphaproteobacteria</taxon>
        <taxon>Acetobacterales</taxon>
        <taxon>Acetobacteraceae</taxon>
        <taxon>Acetobacter</taxon>
    </lineage>
</organism>
<dbReference type="RefSeq" id="WP_166316040.1">
    <property type="nucleotide sequence ID" value="NZ_WOTH01000019.1"/>
</dbReference>
<reference evidence="3" key="1">
    <citation type="submission" date="2019-11" db="EMBL/GenBank/DDBJ databases">
        <title>Description of new Acetobacter species.</title>
        <authorList>
            <person name="Cleenwerck I."/>
            <person name="Sombolestani A.S."/>
        </authorList>
    </citation>
    <scope>NUCLEOTIDE SEQUENCE</scope>
    <source>
        <strain evidence="3">LMG 1626</strain>
    </source>
</reference>
<dbReference type="Pfam" id="PF04280">
    <property type="entry name" value="Tim44"/>
    <property type="match status" value="1"/>
</dbReference>
<keyword evidence="4" id="KW-1185">Reference proteome</keyword>